<evidence type="ECO:0000313" key="2">
    <source>
        <dbReference type="Proteomes" id="UP000244912"/>
    </source>
</evidence>
<protein>
    <recommendedName>
        <fullName evidence="3">2'-5' RNA ligase family protein</fullName>
    </recommendedName>
</protein>
<keyword evidence="2" id="KW-1185">Reference proteome</keyword>
<proteinExistence type="predicted"/>
<organism evidence="1 2">
    <name type="scientific">Palleronia abyssalis</name>
    <dbReference type="NCBI Taxonomy" id="1501240"/>
    <lineage>
        <taxon>Bacteria</taxon>
        <taxon>Pseudomonadati</taxon>
        <taxon>Pseudomonadota</taxon>
        <taxon>Alphaproteobacteria</taxon>
        <taxon>Rhodobacterales</taxon>
        <taxon>Roseobacteraceae</taxon>
        <taxon>Palleronia</taxon>
    </lineage>
</organism>
<dbReference type="RefSeq" id="WP_181375672.1">
    <property type="nucleotide sequence ID" value="NZ_ONZF01000001.1"/>
</dbReference>
<dbReference type="Gene3D" id="3.90.1140.10">
    <property type="entry name" value="Cyclic phosphodiesterase"/>
    <property type="match status" value="1"/>
</dbReference>
<dbReference type="Proteomes" id="UP000244912">
    <property type="component" value="Unassembled WGS sequence"/>
</dbReference>
<evidence type="ECO:0008006" key="3">
    <source>
        <dbReference type="Google" id="ProtNLM"/>
    </source>
</evidence>
<gene>
    <name evidence="1" type="ORF">PAA8504_00649</name>
</gene>
<evidence type="ECO:0000313" key="1">
    <source>
        <dbReference type="EMBL" id="SPJ22850.1"/>
    </source>
</evidence>
<dbReference type="AlphaFoldDB" id="A0A2R8BRS0"/>
<name>A0A2R8BRS0_9RHOB</name>
<dbReference type="EMBL" id="ONZF01000001">
    <property type="protein sequence ID" value="SPJ22850.1"/>
    <property type="molecule type" value="Genomic_DNA"/>
</dbReference>
<dbReference type="SUPFAM" id="SSF55144">
    <property type="entry name" value="LigT-like"/>
    <property type="match status" value="1"/>
</dbReference>
<dbReference type="InterPro" id="IPR009097">
    <property type="entry name" value="Cyclic_Pdiesterase"/>
</dbReference>
<dbReference type="Pfam" id="PF13563">
    <property type="entry name" value="2_5_RNA_ligase2"/>
    <property type="match status" value="1"/>
</dbReference>
<accession>A0A2R8BRS0</accession>
<sequence length="169" mass="18989">MALILTLGFDAHSFARLEPLRQRYFPAGRNFIPVHVSLFQQLPAQAMDRILAGLRQVAETTAPLPFRASGIMDFSGGAAIDIACKEALDLHGQLRRAWSDILTESDDRKRKLHATVQNKVDRDSALATQARLRAEFTSWDGVFDRLLLWHYRGGPWERAGTFPLTGDTK</sequence>
<reference evidence="1 2" key="1">
    <citation type="submission" date="2018-03" db="EMBL/GenBank/DDBJ databases">
        <authorList>
            <person name="Keele B.F."/>
        </authorList>
    </citation>
    <scope>NUCLEOTIDE SEQUENCE [LARGE SCALE GENOMIC DNA]</scope>
    <source>
        <strain evidence="1 2">CECT 8504</strain>
    </source>
</reference>